<dbReference type="EMBL" id="LDJM01000034">
    <property type="protein sequence ID" value="KRG75060.1"/>
    <property type="molecule type" value="Genomic_DNA"/>
</dbReference>
<keyword evidence="2" id="KW-1185">Reference proteome</keyword>
<evidence type="ECO:0000313" key="1">
    <source>
        <dbReference type="EMBL" id="KRG75060.1"/>
    </source>
</evidence>
<proteinExistence type="predicted"/>
<gene>
    <name evidence="1" type="ORF">ABB30_12775</name>
</gene>
<dbReference type="Proteomes" id="UP000050956">
    <property type="component" value="Unassembled WGS sequence"/>
</dbReference>
<dbReference type="RefSeq" id="WP_057638700.1">
    <property type="nucleotide sequence ID" value="NZ_LDJM01000034.1"/>
</dbReference>
<dbReference type="STRING" id="336566.ABB30_12775"/>
<name>A0A0R0DBW2_9GAMM</name>
<dbReference type="AlphaFoldDB" id="A0A0R0DBW2"/>
<accession>A0A0R0DBW2</accession>
<sequence>MGRIPLAAMAAGVVGVWLLAGWQPAEARFSTGSRAQQQRQQASAQIPVCQRPLGTLSVVEPEVGSHWWSGYQLPEPSRLIKAYVARSRCFTLVDRGSGMAASQYERDLAADGQLRNRSNVGRGQVRAADYVMVPDLVSHNADAGGNAIGGLLSGLVGGRAGQVIGGMNLRSKTADVVLSVTDVRSSEQVAVAEGSARKNDISFSGRGSSWGSSLSSAGVGGYANTEMGQVIAMAYLHAYTQVIDQLGGLPADASAAGAQQAMRMTRSGRLLADAQGRGQVRALEAGMLLYPLGGREGLLIEVEDELGNKGWISSESVELAR</sequence>
<dbReference type="PATRIC" id="fig|336566.3.peg.2061"/>
<organism evidence="1 2">
    <name type="scientific">Stenotrophomonas ginsengisoli</name>
    <dbReference type="NCBI Taxonomy" id="336566"/>
    <lineage>
        <taxon>Bacteria</taxon>
        <taxon>Pseudomonadati</taxon>
        <taxon>Pseudomonadota</taxon>
        <taxon>Gammaproteobacteria</taxon>
        <taxon>Lysobacterales</taxon>
        <taxon>Lysobacteraceae</taxon>
        <taxon>Stenotrophomonas</taxon>
    </lineage>
</organism>
<comment type="caution">
    <text evidence="1">The sequence shown here is derived from an EMBL/GenBank/DDBJ whole genome shotgun (WGS) entry which is preliminary data.</text>
</comment>
<dbReference type="OrthoDB" id="5949781at2"/>
<evidence type="ECO:0000313" key="2">
    <source>
        <dbReference type="Proteomes" id="UP000050956"/>
    </source>
</evidence>
<protein>
    <submittedName>
        <fullName evidence="1">Peptidoglycan-binding protein</fullName>
    </submittedName>
</protein>
<reference evidence="1 2" key="1">
    <citation type="submission" date="2015-05" db="EMBL/GenBank/DDBJ databases">
        <title>Genome sequencing and analysis of members of genus Stenotrophomonas.</title>
        <authorList>
            <person name="Patil P.P."/>
            <person name="Midha S."/>
            <person name="Patil P.B."/>
        </authorList>
    </citation>
    <scope>NUCLEOTIDE SEQUENCE [LARGE SCALE GENOMIC DNA]</scope>
    <source>
        <strain evidence="1 2">DSM 24757</strain>
    </source>
</reference>